<dbReference type="AlphaFoldDB" id="A0A4Z2J0B3"/>
<accession>A0A4Z2J0B3</accession>
<feature type="region of interest" description="Disordered" evidence="1">
    <location>
        <begin position="131"/>
        <end position="170"/>
    </location>
</feature>
<feature type="region of interest" description="Disordered" evidence="1">
    <location>
        <begin position="1"/>
        <end position="31"/>
    </location>
</feature>
<evidence type="ECO:0000256" key="1">
    <source>
        <dbReference type="SAM" id="MobiDB-lite"/>
    </source>
</evidence>
<dbReference type="EMBL" id="SRLO01000033">
    <property type="protein sequence ID" value="TNN83457.1"/>
    <property type="molecule type" value="Genomic_DNA"/>
</dbReference>
<gene>
    <name evidence="2" type="ORF">EYF80_006438</name>
</gene>
<keyword evidence="3" id="KW-1185">Reference proteome</keyword>
<dbReference type="Proteomes" id="UP000314294">
    <property type="component" value="Unassembled WGS sequence"/>
</dbReference>
<name>A0A4Z2J0B3_9TELE</name>
<evidence type="ECO:0000313" key="2">
    <source>
        <dbReference type="EMBL" id="TNN83457.1"/>
    </source>
</evidence>
<reference evidence="2 3" key="1">
    <citation type="submission" date="2019-03" db="EMBL/GenBank/DDBJ databases">
        <title>First draft genome of Liparis tanakae, snailfish: a comprehensive survey of snailfish specific genes.</title>
        <authorList>
            <person name="Kim W."/>
            <person name="Song I."/>
            <person name="Jeong J.-H."/>
            <person name="Kim D."/>
            <person name="Kim S."/>
            <person name="Ryu S."/>
            <person name="Song J.Y."/>
            <person name="Lee S.K."/>
        </authorList>
    </citation>
    <scope>NUCLEOTIDE SEQUENCE [LARGE SCALE GENOMIC DNA]</scope>
    <source>
        <tissue evidence="2">Muscle</tissue>
    </source>
</reference>
<evidence type="ECO:0000313" key="3">
    <source>
        <dbReference type="Proteomes" id="UP000314294"/>
    </source>
</evidence>
<proteinExistence type="predicted"/>
<sequence length="170" mass="18491">MSLAGPDLVGSDPVRHPSRTTSAPASAPASACTSSFSGPSSVGTDNWFAYGPVLPASLRSPFPVGHSPPQFMSFLTLVVDIRLCVLRSNRLSVLRHIEPYMQRIKKGGGLSDCIFNVLSLLRRDGGMGSGALVRHQDPKQIPAYPKDAWRKRREKEEDTDMGTVVEEEGR</sequence>
<comment type="caution">
    <text evidence="2">The sequence shown here is derived from an EMBL/GenBank/DDBJ whole genome shotgun (WGS) entry which is preliminary data.</text>
</comment>
<feature type="compositionally biased region" description="Acidic residues" evidence="1">
    <location>
        <begin position="157"/>
        <end position="170"/>
    </location>
</feature>
<feature type="compositionally biased region" description="Low complexity" evidence="1">
    <location>
        <begin position="19"/>
        <end position="31"/>
    </location>
</feature>
<organism evidence="2 3">
    <name type="scientific">Liparis tanakae</name>
    <name type="common">Tanaka's snailfish</name>
    <dbReference type="NCBI Taxonomy" id="230148"/>
    <lineage>
        <taxon>Eukaryota</taxon>
        <taxon>Metazoa</taxon>
        <taxon>Chordata</taxon>
        <taxon>Craniata</taxon>
        <taxon>Vertebrata</taxon>
        <taxon>Euteleostomi</taxon>
        <taxon>Actinopterygii</taxon>
        <taxon>Neopterygii</taxon>
        <taxon>Teleostei</taxon>
        <taxon>Neoteleostei</taxon>
        <taxon>Acanthomorphata</taxon>
        <taxon>Eupercaria</taxon>
        <taxon>Perciformes</taxon>
        <taxon>Cottioidei</taxon>
        <taxon>Cottales</taxon>
        <taxon>Liparidae</taxon>
        <taxon>Liparis</taxon>
    </lineage>
</organism>
<protein>
    <submittedName>
        <fullName evidence="2">Uncharacterized protein</fullName>
    </submittedName>
</protein>